<evidence type="ECO:0000313" key="1">
    <source>
        <dbReference type="EMBL" id="OJJ03996.1"/>
    </source>
</evidence>
<dbReference type="AlphaFoldDB" id="A0A1L9PRC4"/>
<dbReference type="EMBL" id="KV878131">
    <property type="protein sequence ID" value="OJJ03996.1"/>
    <property type="molecule type" value="Genomic_DNA"/>
</dbReference>
<dbReference type="RefSeq" id="XP_040669758.1">
    <property type="nucleotide sequence ID" value="XM_040817692.1"/>
</dbReference>
<protein>
    <recommendedName>
        <fullName evidence="3">Fungal N-terminal domain-containing protein</fullName>
    </recommendedName>
</protein>
<proteinExistence type="predicted"/>
<dbReference type="OrthoDB" id="1577640at2759"/>
<keyword evidence="2" id="KW-1185">Reference proteome</keyword>
<gene>
    <name evidence="1" type="ORF">ASPVEDRAFT_85413</name>
</gene>
<name>A0A1L9PRC4_ASPVE</name>
<dbReference type="Proteomes" id="UP000184073">
    <property type="component" value="Unassembled WGS sequence"/>
</dbReference>
<evidence type="ECO:0000313" key="2">
    <source>
        <dbReference type="Proteomes" id="UP000184073"/>
    </source>
</evidence>
<sequence length="979" mass="109247">MPDPFSAISGAAGVVSLGLTACQGLVAYYGPFKSFSTEIESFVTSVNGLSATLEVLKSRINRLQNPVNPYVADELQLVTDRINDCETALQHLSQTLKKCQGYDIAGIITRKGKAFARAQYPFKRGTLVFLTQTVTGLQSNLDIALHALHLAMSHCIQEQNNSFLAVSQSIASDVATLPPSLQHLHTNQQEILQIVTRMQQLQLTAIDQSTQSSAVNSANREIAAHAVLPYHRAHTNTQSVGKDCTCTMTGSWLFRSTSILSGIRGHQFGCPKYYDREVTTVVKGKFTILNRFWGYSAYIGVQLIREDASITISPTINVWPVVDDDSPAFRILYGIGKYENINDALAELRSLYNSGRASPRDTLPDGETLIHAAVRKLPYLSGALRVAQCCQFLKALVGLSPVGLNQQSIFGGTVFDTLLYIGTRGILDDTDDLSSDVRALASLSRVLIDHGAVVTIESAIKKPAYFEIFYHQYSGPIPNYLFLPTVIDDCGAEEFPFSRLELSVLQRDEVVIAEILGRIGPDDRLTTNERCAYTSAIFWPRGLRIMLNLYVPESLQFLLDEALISRQFESAKIVMTVGKCYISNLLIQRAAEYYNPAIFEMLAANLAEQRRCLRQQACRLLSPSTLHDLGLSNSEGLLDSKAFEVETALGDPYDGKWLGWAEILTRYWAGSSVYHIIGSNVDAAKALYSQGFTDVNQMDVGGLVPLCASGIVSMDLDKFLEMCEWLLDKGASLHCPPSPLPWLFTPGHNVAHGVGEWLKRKLRCTRDDSMSEWPNKLEIWIPVLSEIWFTQCANHWTLLQQVFTDTQHRDGCLCACMSNGCLPLNVFLRTALRECWHILHGFPNSIPGYIVAGIFDDHSPSAATTVRQLHDCIAPVAIRMCTFETLGLRHTCRYHYDFYPELGDVELDDIAEVQEEERFLINQLEQLVSEFEMKYRELCVSLPEFLRGYWAERMEKVLTEAFDEDEAHAMEEAGVVLEI</sequence>
<dbReference type="GeneID" id="63733203"/>
<reference evidence="2" key="1">
    <citation type="journal article" date="2017" name="Genome Biol.">
        <title>Comparative genomics reveals high biological diversity and specific adaptations in the industrially and medically important fungal genus Aspergillus.</title>
        <authorList>
            <person name="de Vries R.P."/>
            <person name="Riley R."/>
            <person name="Wiebenga A."/>
            <person name="Aguilar-Osorio G."/>
            <person name="Amillis S."/>
            <person name="Uchima C.A."/>
            <person name="Anderluh G."/>
            <person name="Asadollahi M."/>
            <person name="Askin M."/>
            <person name="Barry K."/>
            <person name="Battaglia E."/>
            <person name="Bayram O."/>
            <person name="Benocci T."/>
            <person name="Braus-Stromeyer S.A."/>
            <person name="Caldana C."/>
            <person name="Canovas D."/>
            <person name="Cerqueira G.C."/>
            <person name="Chen F."/>
            <person name="Chen W."/>
            <person name="Choi C."/>
            <person name="Clum A."/>
            <person name="Dos Santos R.A."/>
            <person name="Damasio A.R."/>
            <person name="Diallinas G."/>
            <person name="Emri T."/>
            <person name="Fekete E."/>
            <person name="Flipphi M."/>
            <person name="Freyberg S."/>
            <person name="Gallo A."/>
            <person name="Gournas C."/>
            <person name="Habgood R."/>
            <person name="Hainaut M."/>
            <person name="Harispe M.L."/>
            <person name="Henrissat B."/>
            <person name="Hilden K.S."/>
            <person name="Hope R."/>
            <person name="Hossain A."/>
            <person name="Karabika E."/>
            <person name="Karaffa L."/>
            <person name="Karanyi Z."/>
            <person name="Krasevec N."/>
            <person name="Kuo A."/>
            <person name="Kusch H."/>
            <person name="LaButti K."/>
            <person name="Lagendijk E.L."/>
            <person name="Lapidus A."/>
            <person name="Levasseur A."/>
            <person name="Lindquist E."/>
            <person name="Lipzen A."/>
            <person name="Logrieco A.F."/>
            <person name="MacCabe A."/>
            <person name="Maekelae M.R."/>
            <person name="Malavazi I."/>
            <person name="Melin P."/>
            <person name="Meyer V."/>
            <person name="Mielnichuk N."/>
            <person name="Miskei M."/>
            <person name="Molnar A.P."/>
            <person name="Mule G."/>
            <person name="Ngan C.Y."/>
            <person name="Orejas M."/>
            <person name="Orosz E."/>
            <person name="Ouedraogo J.P."/>
            <person name="Overkamp K.M."/>
            <person name="Park H.-S."/>
            <person name="Perrone G."/>
            <person name="Piumi F."/>
            <person name="Punt P.J."/>
            <person name="Ram A.F."/>
            <person name="Ramon A."/>
            <person name="Rauscher S."/>
            <person name="Record E."/>
            <person name="Riano-Pachon D.M."/>
            <person name="Robert V."/>
            <person name="Roehrig J."/>
            <person name="Ruller R."/>
            <person name="Salamov A."/>
            <person name="Salih N.S."/>
            <person name="Samson R.A."/>
            <person name="Sandor E."/>
            <person name="Sanguinetti M."/>
            <person name="Schuetze T."/>
            <person name="Sepcic K."/>
            <person name="Shelest E."/>
            <person name="Sherlock G."/>
            <person name="Sophianopoulou V."/>
            <person name="Squina F.M."/>
            <person name="Sun H."/>
            <person name="Susca A."/>
            <person name="Todd R.B."/>
            <person name="Tsang A."/>
            <person name="Unkles S.E."/>
            <person name="van de Wiele N."/>
            <person name="van Rossen-Uffink D."/>
            <person name="Oliveira J.V."/>
            <person name="Vesth T.C."/>
            <person name="Visser J."/>
            <person name="Yu J.-H."/>
            <person name="Zhou M."/>
            <person name="Andersen M.R."/>
            <person name="Archer D.B."/>
            <person name="Baker S.E."/>
            <person name="Benoit I."/>
            <person name="Brakhage A.A."/>
            <person name="Braus G.H."/>
            <person name="Fischer R."/>
            <person name="Frisvad J.C."/>
            <person name="Goldman G.H."/>
            <person name="Houbraken J."/>
            <person name="Oakley B."/>
            <person name="Pocsi I."/>
            <person name="Scazzocchio C."/>
            <person name="Seiboth B."/>
            <person name="vanKuyk P.A."/>
            <person name="Wortman J."/>
            <person name="Dyer P.S."/>
            <person name="Grigoriev I.V."/>
        </authorList>
    </citation>
    <scope>NUCLEOTIDE SEQUENCE [LARGE SCALE GENOMIC DNA]</scope>
    <source>
        <strain evidence="2">CBS 583.65</strain>
    </source>
</reference>
<dbReference type="VEuPathDB" id="FungiDB:ASPVEDRAFT_85413"/>
<organism evidence="1 2">
    <name type="scientific">Aspergillus versicolor CBS 583.65</name>
    <dbReference type="NCBI Taxonomy" id="1036611"/>
    <lineage>
        <taxon>Eukaryota</taxon>
        <taxon>Fungi</taxon>
        <taxon>Dikarya</taxon>
        <taxon>Ascomycota</taxon>
        <taxon>Pezizomycotina</taxon>
        <taxon>Eurotiomycetes</taxon>
        <taxon>Eurotiomycetidae</taxon>
        <taxon>Eurotiales</taxon>
        <taxon>Aspergillaceae</taxon>
        <taxon>Aspergillus</taxon>
        <taxon>Aspergillus subgen. Nidulantes</taxon>
    </lineage>
</organism>
<evidence type="ECO:0008006" key="3">
    <source>
        <dbReference type="Google" id="ProtNLM"/>
    </source>
</evidence>
<accession>A0A1L9PRC4</accession>